<reference evidence="3" key="2">
    <citation type="journal article" date="2022" name="Sci. Total Environ.">
        <title>Prevalence, transmission, and molecular epidemiology of tet(X)-positive bacteria among humans, animals, and environmental niches in China: An epidemiological, and genomic-based study.</title>
        <authorList>
            <person name="Dong N."/>
            <person name="Zeng Y."/>
            <person name="Cai C."/>
            <person name="Sun C."/>
            <person name="Lu J."/>
            <person name="Liu C."/>
            <person name="Zhou H."/>
            <person name="Sun Q."/>
            <person name="Shu L."/>
            <person name="Wang H."/>
            <person name="Wang Y."/>
            <person name="Wang S."/>
            <person name="Wu C."/>
            <person name="Chan E.W."/>
            <person name="Chen G."/>
            <person name="Shen Z."/>
            <person name="Chen S."/>
            <person name="Zhang R."/>
        </authorList>
    </citation>
    <scope>NUCLEOTIDE SEQUENCE</scope>
    <source>
        <strain evidence="3">210</strain>
    </source>
</reference>
<dbReference type="Proteomes" id="UP001173578">
    <property type="component" value="Unassembled WGS sequence"/>
</dbReference>
<dbReference type="InterPro" id="IPR032247">
    <property type="entry name" value="DUF4822"/>
</dbReference>
<reference evidence="3" key="1">
    <citation type="submission" date="2020-06" db="EMBL/GenBank/DDBJ databases">
        <authorList>
            <person name="Dong N."/>
        </authorList>
    </citation>
    <scope>NUCLEOTIDE SEQUENCE</scope>
    <source>
        <strain evidence="3">210</strain>
    </source>
</reference>
<feature type="chain" id="PRO_5043936240" evidence="1">
    <location>
        <begin position="25"/>
        <end position="161"/>
    </location>
</feature>
<feature type="domain" description="DUF4822" evidence="2">
    <location>
        <begin position="39"/>
        <end position="158"/>
    </location>
</feature>
<organism evidence="3 4">
    <name type="scientific">Empedobacter falsenii</name>
    <dbReference type="NCBI Taxonomy" id="343874"/>
    <lineage>
        <taxon>Bacteria</taxon>
        <taxon>Pseudomonadati</taxon>
        <taxon>Bacteroidota</taxon>
        <taxon>Flavobacteriia</taxon>
        <taxon>Flavobacteriales</taxon>
        <taxon>Weeksellaceae</taxon>
        <taxon>Empedobacter</taxon>
    </lineage>
</organism>
<evidence type="ECO:0000256" key="1">
    <source>
        <dbReference type="SAM" id="SignalP"/>
    </source>
</evidence>
<dbReference type="AlphaFoldDB" id="A0AAW7DCZ9"/>
<feature type="signal peptide" evidence="1">
    <location>
        <begin position="1"/>
        <end position="24"/>
    </location>
</feature>
<evidence type="ECO:0000313" key="3">
    <source>
        <dbReference type="EMBL" id="MDM1549874.1"/>
    </source>
</evidence>
<evidence type="ECO:0000313" key="4">
    <source>
        <dbReference type="Proteomes" id="UP001173578"/>
    </source>
</evidence>
<dbReference type="Gene3D" id="2.40.128.540">
    <property type="entry name" value="Domain of unknown function DUF4822"/>
    <property type="match status" value="1"/>
</dbReference>
<dbReference type="EMBL" id="JACALR010000001">
    <property type="protein sequence ID" value="MDM1549874.1"/>
    <property type="molecule type" value="Genomic_DNA"/>
</dbReference>
<comment type="caution">
    <text evidence="3">The sequence shown here is derived from an EMBL/GenBank/DDBJ whole genome shotgun (WGS) entry which is preliminary data.</text>
</comment>
<dbReference type="RefSeq" id="WP_286484729.1">
    <property type="nucleotide sequence ID" value="NZ_JACALR010000001.1"/>
</dbReference>
<dbReference type="Pfam" id="PF16103">
    <property type="entry name" value="DUF4822"/>
    <property type="match status" value="1"/>
</dbReference>
<name>A0AAW7DCZ9_9FLAO</name>
<sequence>MNILKKITTSIFVLLVGLTLFSYNNDDDSTITKQLTPSETLSFTPWETTNALNNKGQNVALTDPNVSNFVGFAYFKKDGTFTMYNLNDTPKMKGDWSVSEDGKTRTIVAKNDAGEILFTRVVDITVLTKQEFTYRIYPSNDDKSVYFDIVHTPTTHKEPTK</sequence>
<gene>
    <name evidence="3" type="ORF">HX095_01435</name>
</gene>
<accession>A0AAW7DCZ9</accession>
<keyword evidence="1" id="KW-0732">Signal</keyword>
<protein>
    <submittedName>
        <fullName evidence="3">DUF4822 domain-containing protein</fullName>
    </submittedName>
</protein>
<evidence type="ECO:0000259" key="2">
    <source>
        <dbReference type="Pfam" id="PF16103"/>
    </source>
</evidence>
<proteinExistence type="predicted"/>